<dbReference type="SUPFAM" id="SSF57850">
    <property type="entry name" value="RING/U-box"/>
    <property type="match status" value="1"/>
</dbReference>
<keyword evidence="4" id="KW-0469">Meiosis</keyword>
<dbReference type="Proteomes" id="UP000886700">
    <property type="component" value="Unplaced"/>
</dbReference>
<dbReference type="Gene3D" id="3.30.40.10">
    <property type="entry name" value="Zinc/RING finger domain, C3HC4 (zinc finger)"/>
    <property type="match status" value="1"/>
</dbReference>
<protein>
    <submittedName>
        <fullName evidence="9">Probable E3 SUMO-protein ligase RNF212 isoform X1</fullName>
    </submittedName>
</protein>
<accession>A0ABM2WJM1</accession>
<proteinExistence type="predicted"/>
<dbReference type="InterPro" id="IPR042123">
    <property type="entry name" value="Zip3/RNF212-like"/>
</dbReference>
<dbReference type="InterPro" id="IPR017907">
    <property type="entry name" value="Znf_RING_CS"/>
</dbReference>
<feature type="region of interest" description="Disordered" evidence="6">
    <location>
        <begin position="252"/>
        <end position="281"/>
    </location>
</feature>
<evidence type="ECO:0000256" key="2">
    <source>
        <dbReference type="ARBA" id="ARBA00022771"/>
    </source>
</evidence>
<dbReference type="PROSITE" id="PS50089">
    <property type="entry name" value="ZF_RING_2"/>
    <property type="match status" value="1"/>
</dbReference>
<dbReference type="CDD" id="cd16746">
    <property type="entry name" value="RING-HC_RNF212"/>
    <property type="match status" value="1"/>
</dbReference>
<evidence type="ECO:0000313" key="9">
    <source>
        <dbReference type="RefSeq" id="XP_040589331.1"/>
    </source>
</evidence>
<gene>
    <name evidence="9" type="primary">Rnf212</name>
</gene>
<dbReference type="RefSeq" id="XP_040589331.1">
    <property type="nucleotide sequence ID" value="XM_040733397.1"/>
</dbReference>
<dbReference type="InterPro" id="IPR001841">
    <property type="entry name" value="Znf_RING"/>
</dbReference>
<keyword evidence="9" id="KW-0436">Ligase</keyword>
<dbReference type="SMART" id="SM00184">
    <property type="entry name" value="RING"/>
    <property type="match status" value="1"/>
</dbReference>
<keyword evidence="8" id="KW-1185">Reference proteome</keyword>
<keyword evidence="1" id="KW-0479">Metal-binding</keyword>
<evidence type="ECO:0000256" key="1">
    <source>
        <dbReference type="ARBA" id="ARBA00022723"/>
    </source>
</evidence>
<dbReference type="InterPro" id="IPR013083">
    <property type="entry name" value="Znf_RING/FYVE/PHD"/>
</dbReference>
<evidence type="ECO:0000259" key="7">
    <source>
        <dbReference type="PROSITE" id="PS50089"/>
    </source>
</evidence>
<evidence type="ECO:0000313" key="8">
    <source>
        <dbReference type="Proteomes" id="UP000886700"/>
    </source>
</evidence>
<keyword evidence="3" id="KW-0862">Zinc</keyword>
<dbReference type="GeneID" id="101842082"/>
<evidence type="ECO:0000256" key="4">
    <source>
        <dbReference type="ARBA" id="ARBA00023254"/>
    </source>
</evidence>
<reference evidence="9" key="1">
    <citation type="submission" date="2025-08" db="UniProtKB">
        <authorList>
            <consortium name="RefSeq"/>
        </authorList>
    </citation>
    <scope>IDENTIFICATION</scope>
    <source>
        <tissue evidence="9">Liver</tissue>
    </source>
</reference>
<dbReference type="PROSITE" id="PS00518">
    <property type="entry name" value="ZF_RING_1"/>
    <property type="match status" value="1"/>
</dbReference>
<evidence type="ECO:0000256" key="3">
    <source>
        <dbReference type="ARBA" id="ARBA00022833"/>
    </source>
</evidence>
<dbReference type="PANTHER" id="PTHR22663:SF21">
    <property type="entry name" value="E3 SUMO-PROTEIN LIGASE RNF212-RELATED"/>
    <property type="match status" value="1"/>
</dbReference>
<evidence type="ECO:0000256" key="6">
    <source>
        <dbReference type="SAM" id="MobiDB-lite"/>
    </source>
</evidence>
<dbReference type="GO" id="GO:0016874">
    <property type="term" value="F:ligase activity"/>
    <property type="evidence" value="ECO:0007669"/>
    <property type="project" value="UniProtKB-KW"/>
</dbReference>
<evidence type="ECO:0000256" key="5">
    <source>
        <dbReference type="PROSITE-ProRule" id="PRU00175"/>
    </source>
</evidence>
<dbReference type="PANTHER" id="PTHR22663">
    <property type="entry name" value="RING FINGER PROTEIN NARYA-RELATED"/>
    <property type="match status" value="1"/>
</dbReference>
<dbReference type="Pfam" id="PF14634">
    <property type="entry name" value="zf-RING_5"/>
    <property type="match status" value="1"/>
</dbReference>
<name>A0ABM2WJM1_MESAU</name>
<feature type="domain" description="RING-type" evidence="7">
    <location>
        <begin position="7"/>
        <end position="46"/>
    </location>
</feature>
<keyword evidence="2 5" id="KW-0863">Zinc-finger</keyword>
<feature type="compositionally biased region" description="Polar residues" evidence="6">
    <location>
        <begin position="258"/>
        <end position="279"/>
    </location>
</feature>
<organism evidence="8 9">
    <name type="scientific">Mesocricetus auratus</name>
    <name type="common">Golden hamster</name>
    <dbReference type="NCBI Taxonomy" id="10036"/>
    <lineage>
        <taxon>Eukaryota</taxon>
        <taxon>Metazoa</taxon>
        <taxon>Chordata</taxon>
        <taxon>Craniata</taxon>
        <taxon>Vertebrata</taxon>
        <taxon>Euteleostomi</taxon>
        <taxon>Mammalia</taxon>
        <taxon>Eutheria</taxon>
        <taxon>Euarchontoglires</taxon>
        <taxon>Glires</taxon>
        <taxon>Rodentia</taxon>
        <taxon>Myomorpha</taxon>
        <taxon>Muroidea</taxon>
        <taxon>Cricetidae</taxon>
        <taxon>Cricetinae</taxon>
        <taxon>Mesocricetus</taxon>
    </lineage>
</organism>
<sequence length="334" mass="36803">MASWVFCNRCFQPPHRKSSFSLTSCGHVYCDACLQKGKKDECMICRVPCNTVLLSKNTNSNIQTFFLSIDGLCKKYSQETSQISEFQEKHRRRLVAFYQEKISQLEESLRKSVLQIKQLQSMRSSQQAAFNTFKTSVSTKPNGYLLLPPNSSIPDRIESMEINLTPPARKPEMAAGPSRISLISPPHDGRMGSVSCRGPQQLSLTPSHASMTKAIRHEVLLFVLYNSVDPGLTGSPCSSRMYRVPPLQMSYKELSPGPASQLSSRAAQGPSPSVSSSWTGLPRPPISISGLLQRQCAGSAPPGGMDTERMSPFLPSTPANLHSTDSPWHVCVPR</sequence>